<keyword evidence="2" id="KW-0472">Membrane</keyword>
<comment type="caution">
    <text evidence="3">The sequence shown here is derived from an EMBL/GenBank/DDBJ whole genome shotgun (WGS) entry which is preliminary data.</text>
</comment>
<sequence length="89" mass="9710">MSAPFWAVIAALAAPLVVTVYWRWRRRGMRRELTREEKLAAARKAAGELRRSGRRARRGPSRTGDAQVGEHWSSFAGGPPSDAGGGGSY</sequence>
<name>A0A317K0C0_9ACTN</name>
<feature type="transmembrane region" description="Helical" evidence="2">
    <location>
        <begin position="6"/>
        <end position="24"/>
    </location>
</feature>
<keyword evidence="2" id="KW-0812">Transmembrane</keyword>
<dbReference type="Proteomes" id="UP000245683">
    <property type="component" value="Unassembled WGS sequence"/>
</dbReference>
<keyword evidence="4" id="KW-1185">Reference proteome</keyword>
<dbReference type="RefSeq" id="WP_109946224.1">
    <property type="nucleotide sequence ID" value="NZ_QGSV01000240.1"/>
</dbReference>
<organism evidence="3 4">
    <name type="scientific">Micromonospora globispora</name>
    <dbReference type="NCBI Taxonomy" id="1450148"/>
    <lineage>
        <taxon>Bacteria</taxon>
        <taxon>Bacillati</taxon>
        <taxon>Actinomycetota</taxon>
        <taxon>Actinomycetes</taxon>
        <taxon>Micromonosporales</taxon>
        <taxon>Micromonosporaceae</taxon>
        <taxon>Micromonospora</taxon>
    </lineage>
</organism>
<dbReference type="AlphaFoldDB" id="A0A317K0C0"/>
<evidence type="ECO:0000313" key="3">
    <source>
        <dbReference type="EMBL" id="PWU45764.1"/>
    </source>
</evidence>
<evidence type="ECO:0000313" key="4">
    <source>
        <dbReference type="Proteomes" id="UP000245683"/>
    </source>
</evidence>
<reference evidence="4" key="1">
    <citation type="submission" date="2018-05" db="EMBL/GenBank/DDBJ databases">
        <title>Micromonospora globispora sp. nov. and Micromonospora rugosa sp. nov., isolated from marine sediment.</title>
        <authorList>
            <person name="Carro L."/>
            <person name="Aysel V."/>
            <person name="Cetin D."/>
            <person name="Igual J.M."/>
            <person name="Klenk H.-P."/>
            <person name="Trujillo M.E."/>
            <person name="Sahin N."/>
        </authorList>
    </citation>
    <scope>NUCLEOTIDE SEQUENCE [LARGE SCALE GENOMIC DNA]</scope>
    <source>
        <strain evidence="4">S2904</strain>
    </source>
</reference>
<dbReference type="EMBL" id="QGSV01000240">
    <property type="protein sequence ID" value="PWU45764.1"/>
    <property type="molecule type" value="Genomic_DNA"/>
</dbReference>
<keyword evidence="2" id="KW-1133">Transmembrane helix</keyword>
<feature type="compositionally biased region" description="Low complexity" evidence="1">
    <location>
        <begin position="73"/>
        <end position="82"/>
    </location>
</feature>
<evidence type="ECO:0000256" key="2">
    <source>
        <dbReference type="SAM" id="Phobius"/>
    </source>
</evidence>
<gene>
    <name evidence="3" type="ORF">DLJ46_20360</name>
</gene>
<evidence type="ECO:0000256" key="1">
    <source>
        <dbReference type="SAM" id="MobiDB-lite"/>
    </source>
</evidence>
<protein>
    <submittedName>
        <fullName evidence="3">Uncharacterized protein</fullName>
    </submittedName>
</protein>
<proteinExistence type="predicted"/>
<feature type="region of interest" description="Disordered" evidence="1">
    <location>
        <begin position="44"/>
        <end position="89"/>
    </location>
</feature>
<accession>A0A317K0C0</accession>